<dbReference type="HAMAP" id="MF_01974">
    <property type="entry name" value="MetAP_1"/>
    <property type="match status" value="1"/>
</dbReference>
<evidence type="ECO:0000256" key="3">
    <source>
        <dbReference type="ARBA" id="ARBA00022670"/>
    </source>
</evidence>
<dbReference type="InterPro" id="IPR036005">
    <property type="entry name" value="Creatinase/aminopeptidase-like"/>
</dbReference>
<feature type="binding site" evidence="6">
    <location>
        <position position="232"/>
    </location>
    <ligand>
        <name>a divalent metal cation</name>
        <dbReference type="ChEBI" id="CHEBI:60240"/>
        <label>2</label>
        <note>catalytic</note>
    </ligand>
</feature>
<keyword evidence="2 6" id="KW-0031">Aminopeptidase</keyword>
<evidence type="ECO:0000259" key="8">
    <source>
        <dbReference type="Pfam" id="PF00557"/>
    </source>
</evidence>
<dbReference type="Proteomes" id="UP000179245">
    <property type="component" value="Unassembled WGS sequence"/>
</dbReference>
<reference evidence="9 10" key="1">
    <citation type="journal article" date="2016" name="Nat. Commun.">
        <title>Thousands of microbial genomes shed light on interconnected biogeochemical processes in an aquifer system.</title>
        <authorList>
            <person name="Anantharaman K."/>
            <person name="Brown C.T."/>
            <person name="Hug L.A."/>
            <person name="Sharon I."/>
            <person name="Castelle C.J."/>
            <person name="Probst A.J."/>
            <person name="Thomas B.C."/>
            <person name="Singh A."/>
            <person name="Wilkins M.J."/>
            <person name="Karaoz U."/>
            <person name="Brodie E.L."/>
            <person name="Williams K.H."/>
            <person name="Hubbard S.S."/>
            <person name="Banfield J.F."/>
        </authorList>
    </citation>
    <scope>NUCLEOTIDE SEQUENCE [LARGE SCALE GENOMIC DNA]</scope>
</reference>
<comment type="catalytic activity">
    <reaction evidence="6 7">
        <text>Release of N-terminal amino acids, preferentially methionine, from peptides and arylamides.</text>
        <dbReference type="EC" id="3.4.11.18"/>
    </reaction>
</comment>
<dbReference type="PANTHER" id="PTHR43330">
    <property type="entry name" value="METHIONINE AMINOPEPTIDASE"/>
    <property type="match status" value="1"/>
</dbReference>
<dbReference type="CDD" id="cd01086">
    <property type="entry name" value="MetAP1"/>
    <property type="match status" value="1"/>
</dbReference>
<dbReference type="EC" id="3.4.11.18" evidence="6 7"/>
<dbReference type="STRING" id="1802443.A2117_00525"/>
<proteinExistence type="inferred from homology"/>
<dbReference type="Gene3D" id="3.90.230.10">
    <property type="entry name" value="Creatinase/methionine aminopeptidase superfamily"/>
    <property type="match status" value="1"/>
</dbReference>
<feature type="binding site" evidence="6">
    <location>
        <position position="232"/>
    </location>
    <ligand>
        <name>a divalent metal cation</name>
        <dbReference type="ChEBI" id="CHEBI:60240"/>
        <label>1</label>
    </ligand>
</feature>
<dbReference type="InterPro" id="IPR000994">
    <property type="entry name" value="Pept_M24"/>
</dbReference>
<keyword evidence="4 6" id="KW-0479">Metal-binding</keyword>
<evidence type="ECO:0000313" key="9">
    <source>
        <dbReference type="EMBL" id="OHA62329.1"/>
    </source>
</evidence>
<dbReference type="GO" id="GO:0004239">
    <property type="term" value="F:initiator methionyl aminopeptidase activity"/>
    <property type="evidence" value="ECO:0007669"/>
    <property type="project" value="UniProtKB-UniRule"/>
</dbReference>
<evidence type="ECO:0000256" key="6">
    <source>
        <dbReference type="HAMAP-Rule" id="MF_01974"/>
    </source>
</evidence>
<comment type="subunit">
    <text evidence="6">Monomer.</text>
</comment>
<evidence type="ECO:0000313" key="10">
    <source>
        <dbReference type="Proteomes" id="UP000179245"/>
    </source>
</evidence>
<feature type="binding site" evidence="6">
    <location>
        <position position="77"/>
    </location>
    <ligand>
        <name>substrate</name>
    </ligand>
</feature>
<evidence type="ECO:0000256" key="1">
    <source>
        <dbReference type="ARBA" id="ARBA00002521"/>
    </source>
</evidence>
<evidence type="ECO:0000256" key="7">
    <source>
        <dbReference type="RuleBase" id="RU003653"/>
    </source>
</evidence>
<dbReference type="PANTHER" id="PTHR43330:SF27">
    <property type="entry name" value="METHIONINE AMINOPEPTIDASE"/>
    <property type="match status" value="1"/>
</dbReference>
<protein>
    <recommendedName>
        <fullName evidence="6 7">Methionine aminopeptidase</fullName>
        <shortName evidence="6">MAP</shortName>
        <shortName evidence="6">MetAP</shortName>
        <ecNumber evidence="6 7">3.4.11.18</ecNumber>
    </recommendedName>
    <alternativeName>
        <fullName evidence="6">Peptidase M</fullName>
    </alternativeName>
</protein>
<dbReference type="Pfam" id="PF00557">
    <property type="entry name" value="Peptidase_M24"/>
    <property type="match status" value="1"/>
</dbReference>
<name>A0A1G2QQD7_9BACT</name>
<dbReference type="GO" id="GO:0006508">
    <property type="term" value="P:proteolysis"/>
    <property type="evidence" value="ECO:0007669"/>
    <property type="project" value="UniProtKB-KW"/>
</dbReference>
<feature type="binding site" evidence="6">
    <location>
        <position position="201"/>
    </location>
    <ligand>
        <name>a divalent metal cation</name>
        <dbReference type="ChEBI" id="CHEBI:60240"/>
        <label>2</label>
        <note>catalytic</note>
    </ligand>
</feature>
<feature type="binding site" evidence="6">
    <location>
        <position position="105"/>
    </location>
    <ligand>
        <name>a divalent metal cation</name>
        <dbReference type="ChEBI" id="CHEBI:60240"/>
        <label>1</label>
    </ligand>
</feature>
<dbReference type="GO" id="GO:0005829">
    <property type="term" value="C:cytosol"/>
    <property type="evidence" value="ECO:0007669"/>
    <property type="project" value="TreeGrafter"/>
</dbReference>
<dbReference type="PRINTS" id="PR00599">
    <property type="entry name" value="MAPEPTIDASE"/>
</dbReference>
<feature type="binding site" evidence="6">
    <location>
        <position position="168"/>
    </location>
    <ligand>
        <name>a divalent metal cation</name>
        <dbReference type="ChEBI" id="CHEBI:60240"/>
        <label>2</label>
        <note>catalytic</note>
    </ligand>
</feature>
<evidence type="ECO:0000256" key="4">
    <source>
        <dbReference type="ARBA" id="ARBA00022723"/>
    </source>
</evidence>
<feature type="binding site" evidence="6">
    <location>
        <position position="105"/>
    </location>
    <ligand>
        <name>a divalent metal cation</name>
        <dbReference type="ChEBI" id="CHEBI:60240"/>
        <label>2</label>
        <note>catalytic</note>
    </ligand>
</feature>
<comment type="cofactor">
    <cofactor evidence="6">
        <name>Co(2+)</name>
        <dbReference type="ChEBI" id="CHEBI:48828"/>
    </cofactor>
    <cofactor evidence="6">
        <name>Zn(2+)</name>
        <dbReference type="ChEBI" id="CHEBI:29105"/>
    </cofactor>
    <cofactor evidence="6">
        <name>Mn(2+)</name>
        <dbReference type="ChEBI" id="CHEBI:29035"/>
    </cofactor>
    <cofactor evidence="6">
        <name>Fe(2+)</name>
        <dbReference type="ChEBI" id="CHEBI:29033"/>
    </cofactor>
    <text evidence="6">Binds 2 divalent metal cations per subunit. Has a high-affinity and a low affinity metal-binding site. The true nature of the physiological cofactor is under debate. The enzyme is active with cobalt, zinc, manganese or divalent iron ions. Most likely, methionine aminopeptidases function as mononuclear Fe(2+)-metalloproteases under physiological conditions, and the catalytically relevant metal-binding site has been assigned to the histidine-containing high-affinity site.</text>
</comment>
<dbReference type="SUPFAM" id="SSF55920">
    <property type="entry name" value="Creatinase/aminopeptidase"/>
    <property type="match status" value="1"/>
</dbReference>
<organism evidence="9 10">
    <name type="scientific">Candidatus Wildermuthbacteria bacterium GWA2_46_15</name>
    <dbReference type="NCBI Taxonomy" id="1802443"/>
    <lineage>
        <taxon>Bacteria</taxon>
        <taxon>Candidatus Wildermuthiibacteriota</taxon>
    </lineage>
</organism>
<comment type="caution">
    <text evidence="9">The sequence shown here is derived from an EMBL/GenBank/DDBJ whole genome shotgun (WGS) entry which is preliminary data.</text>
</comment>
<feature type="binding site" evidence="6">
    <location>
        <position position="94"/>
    </location>
    <ligand>
        <name>a divalent metal cation</name>
        <dbReference type="ChEBI" id="CHEBI:60240"/>
        <label>1</label>
    </ligand>
</feature>
<dbReference type="NCBIfam" id="TIGR00500">
    <property type="entry name" value="met_pdase_I"/>
    <property type="match status" value="1"/>
</dbReference>
<dbReference type="EMBL" id="MHTO01000017">
    <property type="protein sequence ID" value="OHA62329.1"/>
    <property type="molecule type" value="Genomic_DNA"/>
</dbReference>
<keyword evidence="3 6" id="KW-0645">Protease</keyword>
<evidence type="ECO:0000256" key="2">
    <source>
        <dbReference type="ARBA" id="ARBA00022438"/>
    </source>
</evidence>
<dbReference type="InterPro" id="IPR002467">
    <property type="entry name" value="Pept_M24A_MAP1"/>
</dbReference>
<comment type="function">
    <text evidence="1 6">Removes the N-terminal methionine from nascent proteins. The N-terminal methionine is often cleaved when the second residue in the primary sequence is small and uncharged (Met-Ala-, Cys, Gly, Pro, Ser, Thr, or Val). Requires deformylation of the N(alpha)-formylated initiator methionine before it can be hydrolyzed.</text>
</comment>
<dbReference type="AlphaFoldDB" id="A0A1G2QQD7"/>
<dbReference type="GO" id="GO:0046872">
    <property type="term" value="F:metal ion binding"/>
    <property type="evidence" value="ECO:0007669"/>
    <property type="project" value="UniProtKB-UniRule"/>
</dbReference>
<gene>
    <name evidence="6" type="primary">map</name>
    <name evidence="9" type="ORF">A2117_00525</name>
</gene>
<feature type="binding site" evidence="6">
    <location>
        <position position="175"/>
    </location>
    <ligand>
        <name>substrate</name>
    </ligand>
</feature>
<keyword evidence="5 6" id="KW-0378">Hydrolase</keyword>
<evidence type="ECO:0000256" key="5">
    <source>
        <dbReference type="ARBA" id="ARBA00022801"/>
    </source>
</evidence>
<sequence>MIPIKTPEEIKVMAEGGKILARIMKELEKKIRPGAITQELNRLAESLILSHGGRPSFKSYEGFPATLCVSVNNVIVHGLPSAKPLAEGNIVSLDIGVFYKGFHADMARTFPVGRISPLAKKLIKVTRQAFEMALKEIKPGQHFGDIEWATQNYVESQGFNVVRQLCGHGIGHQLHEDPQILNYGKRGTGPELVEGMVFCIEPMVTVGHWKLKLSPDGFGYEAVDGSLTCHFEDMVAVTKNGHQILTEF</sequence>
<dbReference type="GO" id="GO:0070006">
    <property type="term" value="F:metalloaminopeptidase activity"/>
    <property type="evidence" value="ECO:0007669"/>
    <property type="project" value="UniProtKB-UniRule"/>
</dbReference>
<feature type="domain" description="Peptidase M24" evidence="8">
    <location>
        <begin position="13"/>
        <end position="239"/>
    </location>
</feature>
<comment type="similarity">
    <text evidence="6">Belongs to the peptidase M24A family. Methionine aminopeptidase type 1 subfamily.</text>
</comment>
<accession>A0A1G2QQD7</accession>
<dbReference type="InterPro" id="IPR001714">
    <property type="entry name" value="Pept_M24_MAP"/>
</dbReference>